<protein>
    <submittedName>
        <fullName evidence="1">Unnamed protein product</fullName>
    </submittedName>
</protein>
<gene>
    <name evidence="1" type="ORF">Amon02_001038500</name>
</gene>
<name>A0ACB5TYG9_AMBMO</name>
<reference evidence="1" key="1">
    <citation type="submission" date="2023-04" db="EMBL/GenBank/DDBJ databases">
        <title>Ambrosiozyma monospora NBRC 10751.</title>
        <authorList>
            <person name="Ichikawa N."/>
            <person name="Sato H."/>
            <person name="Tonouchi N."/>
        </authorList>
    </citation>
    <scope>NUCLEOTIDE SEQUENCE</scope>
    <source>
        <strain evidence="1">NBRC 10751</strain>
    </source>
</reference>
<sequence length="116" mass="13365">MDMDSIPDHVEHVTSEIHGLISYKPFKLPSYLKIFKIICPIHLLPIVEITNAEDPTHLRELSIETGIDERFQNKNNNHAKIILRLFIGVFPSSCDSLVLSNFSQWKPVSFHNLDKK</sequence>
<organism evidence="1 2">
    <name type="scientific">Ambrosiozyma monospora</name>
    <name type="common">Yeast</name>
    <name type="synonym">Endomycopsis monosporus</name>
    <dbReference type="NCBI Taxonomy" id="43982"/>
    <lineage>
        <taxon>Eukaryota</taxon>
        <taxon>Fungi</taxon>
        <taxon>Dikarya</taxon>
        <taxon>Ascomycota</taxon>
        <taxon>Saccharomycotina</taxon>
        <taxon>Pichiomycetes</taxon>
        <taxon>Pichiales</taxon>
        <taxon>Pichiaceae</taxon>
        <taxon>Ambrosiozyma</taxon>
    </lineage>
</organism>
<evidence type="ECO:0000313" key="1">
    <source>
        <dbReference type="EMBL" id="GME98014.1"/>
    </source>
</evidence>
<keyword evidence="2" id="KW-1185">Reference proteome</keyword>
<dbReference type="Proteomes" id="UP001165064">
    <property type="component" value="Unassembled WGS sequence"/>
</dbReference>
<comment type="caution">
    <text evidence="1">The sequence shown here is derived from an EMBL/GenBank/DDBJ whole genome shotgun (WGS) entry which is preliminary data.</text>
</comment>
<accession>A0ACB5TYG9</accession>
<proteinExistence type="predicted"/>
<evidence type="ECO:0000313" key="2">
    <source>
        <dbReference type="Proteomes" id="UP001165064"/>
    </source>
</evidence>
<dbReference type="EMBL" id="BSXS01010342">
    <property type="protein sequence ID" value="GME98014.1"/>
    <property type="molecule type" value="Genomic_DNA"/>
</dbReference>